<dbReference type="RefSeq" id="WP_009579431.1">
    <property type="nucleotide sequence ID" value="NZ_AMZN01000029.1"/>
</dbReference>
<protein>
    <recommendedName>
        <fullName evidence="3">Bacteroidetes-specific membrane protein</fullName>
    </recommendedName>
</protein>
<dbReference type="OrthoDB" id="978914at2"/>
<reference evidence="1 2" key="1">
    <citation type="submission" date="2012-12" db="EMBL/GenBank/DDBJ databases">
        <title>Genome assembly of Fulvivirga imtechensis AK7.</title>
        <authorList>
            <person name="Nupur N."/>
            <person name="Khatri I."/>
            <person name="Kumar R."/>
            <person name="Subramanian S."/>
            <person name="Pinnaka A."/>
        </authorList>
    </citation>
    <scope>NUCLEOTIDE SEQUENCE [LARGE SCALE GENOMIC DNA]</scope>
    <source>
        <strain evidence="1 2">AK7</strain>
    </source>
</reference>
<gene>
    <name evidence="1" type="ORF">C900_01984</name>
</gene>
<proteinExistence type="predicted"/>
<dbReference type="Proteomes" id="UP000011135">
    <property type="component" value="Unassembled WGS sequence"/>
</dbReference>
<keyword evidence="2" id="KW-1185">Reference proteome</keyword>
<evidence type="ECO:0000313" key="2">
    <source>
        <dbReference type="Proteomes" id="UP000011135"/>
    </source>
</evidence>
<dbReference type="InterPro" id="IPR019861">
    <property type="entry name" value="PorP/SprF_Bacteroidetes"/>
</dbReference>
<accession>L8JWJ3</accession>
<comment type="caution">
    <text evidence="1">The sequence shown here is derived from an EMBL/GenBank/DDBJ whole genome shotgun (WGS) entry which is preliminary data.</text>
</comment>
<dbReference type="eggNOG" id="COG3064">
    <property type="taxonomic scope" value="Bacteria"/>
</dbReference>
<organism evidence="1 2">
    <name type="scientific">Fulvivirga imtechensis AK7</name>
    <dbReference type="NCBI Taxonomy" id="1237149"/>
    <lineage>
        <taxon>Bacteria</taxon>
        <taxon>Pseudomonadati</taxon>
        <taxon>Bacteroidota</taxon>
        <taxon>Cytophagia</taxon>
        <taxon>Cytophagales</taxon>
        <taxon>Fulvivirgaceae</taxon>
        <taxon>Fulvivirga</taxon>
    </lineage>
</organism>
<dbReference type="Pfam" id="PF11751">
    <property type="entry name" value="PorP_SprF"/>
    <property type="match status" value="1"/>
</dbReference>
<name>L8JWJ3_9BACT</name>
<dbReference type="EMBL" id="AMZN01000029">
    <property type="protein sequence ID" value="ELR71989.1"/>
    <property type="molecule type" value="Genomic_DNA"/>
</dbReference>
<evidence type="ECO:0000313" key="1">
    <source>
        <dbReference type="EMBL" id="ELR71989.1"/>
    </source>
</evidence>
<dbReference type="AlphaFoldDB" id="L8JWJ3"/>
<dbReference type="STRING" id="1237149.C900_01984"/>
<sequence length="336" mass="38347">MKGYIKLIALLCLLILICFEGMAQRQTFTQYYLNLPAINAGFTGFEPFLDMKTAYRQRWNNFSEKNNSFYISAYGSLGSTSPTVFRNNALRVSNPSTYGRLARNKNLKRKHGLGGMVMSQTVGPFKSLETSANYAYHLPITGLTSLSFGTRISYNNYEIDFSVFDVREHPDVVYDELLEAGGKQQQFVGDFGIVLYTSRFFFGLSSSNLVASSFGSGRLLELPSDLSLEFLAGSQFELSPYVELYPGIRMRHSEIYGLSWEVNARLRYNKLIYLGAVYQNDVKASLLFGLTFDSRYNINYSYDYYLNDLREFSTGNHEFTLGIAIFNKYSTEPRLW</sequence>
<dbReference type="NCBIfam" id="TIGR03519">
    <property type="entry name" value="T9SS_PorP_fam"/>
    <property type="match status" value="1"/>
</dbReference>
<evidence type="ECO:0008006" key="3">
    <source>
        <dbReference type="Google" id="ProtNLM"/>
    </source>
</evidence>